<dbReference type="InterPro" id="IPR009010">
    <property type="entry name" value="Asp_de-COase-like_dom_sf"/>
</dbReference>
<dbReference type="PROSITE" id="PS51669">
    <property type="entry name" value="4FE4S_MOW_BIS_MGD"/>
    <property type="match status" value="1"/>
</dbReference>
<evidence type="ECO:0000256" key="1">
    <source>
        <dbReference type="ARBA" id="ARBA00022485"/>
    </source>
</evidence>
<dbReference type="SUPFAM" id="SSF50692">
    <property type="entry name" value="ADC-like"/>
    <property type="match status" value="1"/>
</dbReference>
<reference evidence="7" key="3">
    <citation type="submission" date="2020-02" db="EMBL/GenBank/DDBJ databases">
        <authorList>
            <person name="Matsumoto Y."/>
            <person name="Motooka D."/>
            <person name="Nakamura S."/>
        </authorList>
    </citation>
    <scope>NUCLEOTIDE SEQUENCE</scope>
    <source>
        <strain evidence="7">JCM 12687</strain>
    </source>
</reference>
<dbReference type="RefSeq" id="WP_083133089.1">
    <property type="nucleotide sequence ID" value="NZ_AP022606.1"/>
</dbReference>
<reference evidence="8 9" key="1">
    <citation type="submission" date="2016-12" db="EMBL/GenBank/DDBJ databases">
        <title>The new phylogeny of genus Mycobacterium.</title>
        <authorList>
            <person name="Tortoli E."/>
            <person name="Trovato A."/>
            <person name="Cirillo D.M."/>
        </authorList>
    </citation>
    <scope>NUCLEOTIDE SEQUENCE [LARGE SCALE GENOMIC DNA]</scope>
    <source>
        <strain evidence="8 9">DSM 44624</strain>
    </source>
</reference>
<dbReference type="GO" id="GO:0016020">
    <property type="term" value="C:membrane"/>
    <property type="evidence" value="ECO:0007669"/>
    <property type="project" value="TreeGrafter"/>
</dbReference>
<reference evidence="7 10" key="2">
    <citation type="journal article" date="2019" name="Emerg. Microbes Infect.">
        <title>Comprehensive subspecies identification of 175 nontuberculous mycobacteria species based on 7547 genomic profiles.</title>
        <authorList>
            <person name="Matsumoto Y."/>
            <person name="Kinjo T."/>
            <person name="Motooka D."/>
            <person name="Nabeya D."/>
            <person name="Jung N."/>
            <person name="Uechi K."/>
            <person name="Horii T."/>
            <person name="Iida T."/>
            <person name="Fujita J."/>
            <person name="Nakamura S."/>
        </authorList>
    </citation>
    <scope>NUCLEOTIDE SEQUENCE [LARGE SCALE GENOMIC DNA]</scope>
    <source>
        <strain evidence="7 10">JCM 12687</strain>
    </source>
</reference>
<keyword evidence="2" id="KW-0479">Metal-binding</keyword>
<dbReference type="Gene3D" id="3.40.50.740">
    <property type="match status" value="1"/>
</dbReference>
<sequence>MTTDWQQSACILCECNCGIVVQLDGRTLAKIRGDKDHPASRGYTCNKALRLDHYQNSRNRLTSPMRRRPDGGHEEIDWDTAISEIATGVAHIRDTYGGDKIFYYGGGGQGNHLGGAYSGAFLKAIGSRYRSNALAQEKTGEAWVDAHLYGGHTRGEFEHAEVSVFVGKNPWMSQSFPRARTVLNEIAKDPRRSMIVVDPVLTDTAKMADFHLRVRPGTDAWCLAAMAAVLVQENLCNEEFLTHHVTGIDAVRQTLRDVPVDDYAARCAVDPELLRAATRRIAGAESVAVFEDLGIQQAPNSTVCSYLNKMLWILTGSFAKRGGQHLHSGFGPLMRHGTEVGRTPVTGAPLIGGLVPSNVVPQEILSDHPDRFRAMFVESSNPAHSLADSTACRAAFESLELLVVIDVAMTETARLADYVLPAASQFEKPEATFFNLEFPHNTFHLRHPLLEPLPGTLPEPEIWARLVRALGVVDDGELQPLRNAAKEGRDAYAVAFRQAVGENPTFRKVLPYVLYETLGPTLPDGLAGAAALWGLAQNVALTYPDAVRRAGHRDGNALFDAILENRSGVTFTVHEYEDDFALIRHADHKIHLEIPELLDEIRRLPDVPARYTTPEYPIVLSAGERRPFTANDIFRDPSWRKRDPQGALRVSVEDAQKLGLVDGGRARITTAAGSAEASVEISEAMLPGHASLPNGYGLDFIDDDGATLIPGVAPNSLTSTDWRDEYAGTPWHKHVPARIEAVLSAGSPE</sequence>
<dbReference type="Proteomes" id="UP000467379">
    <property type="component" value="Chromosome"/>
</dbReference>
<evidence type="ECO:0000256" key="2">
    <source>
        <dbReference type="ARBA" id="ARBA00022723"/>
    </source>
</evidence>
<accession>A0A7I7W4K3</accession>
<dbReference type="PANTHER" id="PTHR43105:SF9">
    <property type="entry name" value="NADPH-FE(3+) OXIDOREDUCTASE SUBUNIT ALPHA"/>
    <property type="match status" value="1"/>
</dbReference>
<dbReference type="InterPro" id="IPR050123">
    <property type="entry name" value="Prok_molybdopt-oxidoreductase"/>
</dbReference>
<dbReference type="SMART" id="SM00926">
    <property type="entry name" value="Molybdop_Fe4S4"/>
    <property type="match status" value="1"/>
</dbReference>
<dbReference type="EMBL" id="AP022606">
    <property type="protein sequence ID" value="BBZ12499.1"/>
    <property type="molecule type" value="Genomic_DNA"/>
</dbReference>
<dbReference type="Pfam" id="PF01568">
    <property type="entry name" value="Molydop_binding"/>
    <property type="match status" value="1"/>
</dbReference>
<dbReference type="PROSITE" id="PS00490">
    <property type="entry name" value="MOLYBDOPTERIN_PROK_2"/>
    <property type="match status" value="1"/>
</dbReference>
<dbReference type="Gene3D" id="2.40.40.20">
    <property type="match status" value="1"/>
</dbReference>
<dbReference type="EMBL" id="MVHM01000014">
    <property type="protein sequence ID" value="ORA34805.1"/>
    <property type="molecule type" value="Genomic_DNA"/>
</dbReference>
<dbReference type="Gene3D" id="3.30.200.210">
    <property type="match status" value="1"/>
</dbReference>
<dbReference type="Gene3D" id="3.40.228.10">
    <property type="entry name" value="Dimethylsulfoxide Reductase, domain 2"/>
    <property type="match status" value="1"/>
</dbReference>
<dbReference type="AlphaFoldDB" id="A0A7I7W4K3"/>
<evidence type="ECO:0000259" key="6">
    <source>
        <dbReference type="PROSITE" id="PS51669"/>
    </source>
</evidence>
<feature type="domain" description="4Fe-4S Mo/W bis-MGD-type" evidence="6">
    <location>
        <begin position="3"/>
        <end position="59"/>
    </location>
</feature>
<evidence type="ECO:0000313" key="7">
    <source>
        <dbReference type="EMBL" id="BBZ12499.1"/>
    </source>
</evidence>
<dbReference type="OrthoDB" id="7376058at2"/>
<evidence type="ECO:0000256" key="5">
    <source>
        <dbReference type="ARBA" id="ARBA00023014"/>
    </source>
</evidence>
<dbReference type="GO" id="GO:0051539">
    <property type="term" value="F:4 iron, 4 sulfur cluster binding"/>
    <property type="evidence" value="ECO:0007669"/>
    <property type="project" value="UniProtKB-KW"/>
</dbReference>
<keyword evidence="10" id="KW-1185">Reference proteome</keyword>
<keyword evidence="1" id="KW-0004">4Fe-4S</keyword>
<proteinExistence type="predicted"/>
<dbReference type="PANTHER" id="PTHR43105">
    <property type="entry name" value="RESPIRATORY NITRATE REDUCTASE"/>
    <property type="match status" value="1"/>
</dbReference>
<dbReference type="InterPro" id="IPR006963">
    <property type="entry name" value="Mopterin_OxRdtase_4Fe-4S_dom"/>
</dbReference>
<gene>
    <name evidence="8" type="ORF">BST20_19720</name>
    <name evidence="7" type="ORF">MBRA_26940</name>
</gene>
<dbReference type="SUPFAM" id="SSF53706">
    <property type="entry name" value="Formate dehydrogenase/DMSO reductase, domains 1-3"/>
    <property type="match status" value="1"/>
</dbReference>
<dbReference type="InterPro" id="IPR006657">
    <property type="entry name" value="MoPterin_dinucl-bd_dom"/>
</dbReference>
<dbReference type="Pfam" id="PF00384">
    <property type="entry name" value="Molybdopterin"/>
    <property type="match status" value="1"/>
</dbReference>
<protein>
    <submittedName>
        <fullName evidence="7 8">Oxidoreductase</fullName>
    </submittedName>
</protein>
<dbReference type="GO" id="GO:0046872">
    <property type="term" value="F:metal ion binding"/>
    <property type="evidence" value="ECO:0007669"/>
    <property type="project" value="UniProtKB-KW"/>
</dbReference>
<keyword evidence="3" id="KW-0560">Oxidoreductase</keyword>
<evidence type="ECO:0000256" key="4">
    <source>
        <dbReference type="ARBA" id="ARBA00023004"/>
    </source>
</evidence>
<dbReference type="Pfam" id="PF04879">
    <property type="entry name" value="Molybdop_Fe4S4"/>
    <property type="match status" value="1"/>
</dbReference>
<organism evidence="8 9">
    <name type="scientific">Mycobacterium branderi</name>
    <dbReference type="NCBI Taxonomy" id="43348"/>
    <lineage>
        <taxon>Bacteria</taxon>
        <taxon>Bacillati</taxon>
        <taxon>Actinomycetota</taxon>
        <taxon>Actinomycetes</taxon>
        <taxon>Mycobacteriales</taxon>
        <taxon>Mycobacteriaceae</taxon>
        <taxon>Mycobacterium</taxon>
    </lineage>
</organism>
<name>A0A7I7W4K3_9MYCO</name>
<evidence type="ECO:0000313" key="8">
    <source>
        <dbReference type="EMBL" id="ORA34805.1"/>
    </source>
</evidence>
<dbReference type="GO" id="GO:0043546">
    <property type="term" value="F:molybdopterin cofactor binding"/>
    <property type="evidence" value="ECO:0007669"/>
    <property type="project" value="InterPro"/>
</dbReference>
<evidence type="ECO:0000256" key="3">
    <source>
        <dbReference type="ARBA" id="ARBA00023002"/>
    </source>
</evidence>
<dbReference type="InterPro" id="IPR006656">
    <property type="entry name" value="Mopterin_OxRdtase"/>
</dbReference>
<dbReference type="Proteomes" id="UP000192441">
    <property type="component" value="Unassembled WGS sequence"/>
</dbReference>
<keyword evidence="5" id="KW-0411">Iron-sulfur</keyword>
<dbReference type="GO" id="GO:0016491">
    <property type="term" value="F:oxidoreductase activity"/>
    <property type="evidence" value="ECO:0007669"/>
    <property type="project" value="UniProtKB-KW"/>
</dbReference>
<evidence type="ECO:0000313" key="10">
    <source>
        <dbReference type="Proteomes" id="UP000467379"/>
    </source>
</evidence>
<keyword evidence="4" id="KW-0408">Iron</keyword>
<evidence type="ECO:0000313" key="9">
    <source>
        <dbReference type="Proteomes" id="UP000192441"/>
    </source>
</evidence>
<dbReference type="InterPro" id="IPR006655">
    <property type="entry name" value="Mopterin_OxRdtase_prok_CS"/>
</dbReference>